<feature type="compositionally biased region" description="Polar residues" evidence="5">
    <location>
        <begin position="1"/>
        <end position="19"/>
    </location>
</feature>
<evidence type="ECO:0000256" key="4">
    <source>
        <dbReference type="ARBA" id="ARBA00023136"/>
    </source>
</evidence>
<feature type="transmembrane region" description="Helical" evidence="6">
    <location>
        <begin position="255"/>
        <end position="271"/>
    </location>
</feature>
<dbReference type="Gene3D" id="1.20.1720.10">
    <property type="entry name" value="Multidrug resistance protein D"/>
    <property type="match status" value="1"/>
</dbReference>
<comment type="caution">
    <text evidence="8">The sequence shown here is derived from an EMBL/GenBank/DDBJ whole genome shotgun (WGS) entry which is preliminary data.</text>
</comment>
<dbReference type="GO" id="GO:0005886">
    <property type="term" value="C:plasma membrane"/>
    <property type="evidence" value="ECO:0007669"/>
    <property type="project" value="TreeGrafter"/>
</dbReference>
<feature type="transmembrane region" description="Helical" evidence="6">
    <location>
        <begin position="418"/>
        <end position="442"/>
    </location>
</feature>
<feature type="transmembrane region" description="Helical" evidence="6">
    <location>
        <begin position="126"/>
        <end position="144"/>
    </location>
</feature>
<gene>
    <name evidence="8" type="ORF">BCR34DRAFT_537180</name>
</gene>
<evidence type="ECO:0000259" key="7">
    <source>
        <dbReference type="PROSITE" id="PS50850"/>
    </source>
</evidence>
<feature type="transmembrane region" description="Helical" evidence="6">
    <location>
        <begin position="226"/>
        <end position="249"/>
    </location>
</feature>
<feature type="domain" description="Major facilitator superfamily (MFS) profile" evidence="7">
    <location>
        <begin position="31"/>
        <end position="523"/>
    </location>
</feature>
<feature type="transmembrane region" description="Helical" evidence="6">
    <location>
        <begin position="100"/>
        <end position="120"/>
    </location>
</feature>
<dbReference type="EMBL" id="MCFA01000053">
    <property type="protein sequence ID" value="ORY12200.1"/>
    <property type="molecule type" value="Genomic_DNA"/>
</dbReference>
<feature type="transmembrane region" description="Helical" evidence="6">
    <location>
        <begin position="327"/>
        <end position="347"/>
    </location>
</feature>
<accession>A0A1Y1ZPM9</accession>
<dbReference type="AlphaFoldDB" id="A0A1Y1ZPM9"/>
<name>A0A1Y1ZPM9_9PLEO</name>
<evidence type="ECO:0000256" key="2">
    <source>
        <dbReference type="ARBA" id="ARBA00022692"/>
    </source>
</evidence>
<keyword evidence="3 6" id="KW-1133">Transmembrane helix</keyword>
<comment type="subcellular location">
    <subcellularLocation>
        <location evidence="1">Membrane</location>
        <topology evidence="1">Multi-pass membrane protein</topology>
    </subcellularLocation>
</comment>
<dbReference type="PROSITE" id="PS50850">
    <property type="entry name" value="MFS"/>
    <property type="match status" value="1"/>
</dbReference>
<feature type="transmembrane region" description="Helical" evidence="6">
    <location>
        <begin position="291"/>
        <end position="315"/>
    </location>
</feature>
<dbReference type="Pfam" id="PF07690">
    <property type="entry name" value="MFS_1"/>
    <property type="match status" value="1"/>
</dbReference>
<dbReference type="OrthoDB" id="4139357at2759"/>
<dbReference type="InterPro" id="IPR020846">
    <property type="entry name" value="MFS_dom"/>
</dbReference>
<dbReference type="SUPFAM" id="SSF103473">
    <property type="entry name" value="MFS general substrate transporter"/>
    <property type="match status" value="1"/>
</dbReference>
<feature type="transmembrane region" description="Helical" evidence="6">
    <location>
        <begin position="387"/>
        <end position="406"/>
    </location>
</feature>
<keyword evidence="4 6" id="KW-0472">Membrane</keyword>
<evidence type="ECO:0000256" key="1">
    <source>
        <dbReference type="ARBA" id="ARBA00004141"/>
    </source>
</evidence>
<evidence type="ECO:0000256" key="6">
    <source>
        <dbReference type="SAM" id="Phobius"/>
    </source>
</evidence>
<feature type="region of interest" description="Disordered" evidence="5">
    <location>
        <begin position="1"/>
        <end position="21"/>
    </location>
</feature>
<feature type="transmembrane region" description="Helical" evidence="6">
    <location>
        <begin position="185"/>
        <end position="205"/>
    </location>
</feature>
<dbReference type="InterPro" id="IPR036259">
    <property type="entry name" value="MFS_trans_sf"/>
</dbReference>
<sequence>MRNSNLRSESSEIPTTTPKRNSRKPLGFHLSLVALSLMVLIVSLDATALAVATPVIAHDLRGTTLEAFWASLSFLLAAVVAQPIYTAISDVFGRKIPLHSSFLWFVAGSIILATAQAMPMLIVGRVFQGIGAGGIDVLGEIILVDMTTLKERPLYLGLFSIPMAGGSILGPIIGALFSQQASWRWLGWMNLPISAFAFVLVLFFLRLKPIEQKFKEKLRRLDWIGIVLFTIGSTLFASPLSWAGAIYPWSSWKTILPLALSVMILVSLAFYERKPPEPIFPYRIFHNQTALVTLLTSFLVGAVVYSGILYMPLFFQAVELKSPLRSAVATLPMFCTSVAFSVLAGVLVEMVRRYRWVIILSWGFTTAAFGLVTLWDCDTSPAMNYGFQILLGGGFGPLMSILTLPMQASVQKVDDSGMAVGILISFRLVGGLAGLAMCSTIFNSVFRREIVSLGQILESVAILRDAREAIRFIPELRNLQGQPELVSSVIDVYRRSIVAIFYMLAGVSGLGFLTSFFIQEITMEKEELGRQHFQHAAETVTIDS</sequence>
<keyword evidence="9" id="KW-1185">Reference proteome</keyword>
<evidence type="ECO:0000313" key="9">
    <source>
        <dbReference type="Proteomes" id="UP000193144"/>
    </source>
</evidence>
<evidence type="ECO:0000313" key="8">
    <source>
        <dbReference type="EMBL" id="ORY12200.1"/>
    </source>
</evidence>
<dbReference type="InterPro" id="IPR011701">
    <property type="entry name" value="MFS"/>
</dbReference>
<dbReference type="PANTHER" id="PTHR23501:SF156">
    <property type="entry name" value="TRANSPORTER, PUTATIVE-RELATED"/>
    <property type="match status" value="1"/>
</dbReference>
<keyword evidence="2 6" id="KW-0812">Transmembrane</keyword>
<dbReference type="Proteomes" id="UP000193144">
    <property type="component" value="Unassembled WGS sequence"/>
</dbReference>
<reference evidence="8 9" key="1">
    <citation type="submission" date="2016-07" db="EMBL/GenBank/DDBJ databases">
        <title>Pervasive Adenine N6-methylation of Active Genes in Fungi.</title>
        <authorList>
            <consortium name="DOE Joint Genome Institute"/>
            <person name="Mondo S.J."/>
            <person name="Dannebaum R.O."/>
            <person name="Kuo R.C."/>
            <person name="Labutti K."/>
            <person name="Haridas S."/>
            <person name="Kuo A."/>
            <person name="Salamov A."/>
            <person name="Ahrendt S.R."/>
            <person name="Lipzen A."/>
            <person name="Sullivan W."/>
            <person name="Andreopoulos W.B."/>
            <person name="Clum A."/>
            <person name="Lindquist E."/>
            <person name="Daum C."/>
            <person name="Ramamoorthy G.K."/>
            <person name="Gryganskyi A."/>
            <person name="Culley D."/>
            <person name="Magnuson J.K."/>
            <person name="James T.Y."/>
            <person name="O'Malley M.A."/>
            <person name="Stajich J.E."/>
            <person name="Spatafora J.W."/>
            <person name="Visel A."/>
            <person name="Grigoriev I.V."/>
        </authorList>
    </citation>
    <scope>NUCLEOTIDE SEQUENCE [LARGE SCALE GENOMIC DNA]</scope>
    <source>
        <strain evidence="8 9">CBS 115471</strain>
    </source>
</reference>
<evidence type="ECO:0000256" key="5">
    <source>
        <dbReference type="SAM" id="MobiDB-lite"/>
    </source>
</evidence>
<proteinExistence type="predicted"/>
<dbReference type="GO" id="GO:0022857">
    <property type="term" value="F:transmembrane transporter activity"/>
    <property type="evidence" value="ECO:0007669"/>
    <property type="project" value="InterPro"/>
</dbReference>
<organism evidence="8 9">
    <name type="scientific">Clohesyomyces aquaticus</name>
    <dbReference type="NCBI Taxonomy" id="1231657"/>
    <lineage>
        <taxon>Eukaryota</taxon>
        <taxon>Fungi</taxon>
        <taxon>Dikarya</taxon>
        <taxon>Ascomycota</taxon>
        <taxon>Pezizomycotina</taxon>
        <taxon>Dothideomycetes</taxon>
        <taxon>Pleosporomycetidae</taxon>
        <taxon>Pleosporales</taxon>
        <taxon>Lindgomycetaceae</taxon>
        <taxon>Clohesyomyces</taxon>
    </lineage>
</organism>
<dbReference type="PANTHER" id="PTHR23501">
    <property type="entry name" value="MAJOR FACILITATOR SUPERFAMILY"/>
    <property type="match status" value="1"/>
</dbReference>
<protein>
    <submittedName>
        <fullName evidence="8">Major facilitator superfamily domain-containing protein</fullName>
    </submittedName>
</protein>
<evidence type="ECO:0000256" key="3">
    <source>
        <dbReference type="ARBA" id="ARBA00022989"/>
    </source>
</evidence>
<feature type="transmembrane region" description="Helical" evidence="6">
    <location>
        <begin position="354"/>
        <end position="375"/>
    </location>
</feature>
<feature type="transmembrane region" description="Helical" evidence="6">
    <location>
        <begin position="156"/>
        <end position="179"/>
    </location>
</feature>
<feature type="transmembrane region" description="Helical" evidence="6">
    <location>
        <begin position="68"/>
        <end position="88"/>
    </location>
</feature>
<feature type="transmembrane region" description="Helical" evidence="6">
    <location>
        <begin position="497"/>
        <end position="518"/>
    </location>
</feature>
<feature type="transmembrane region" description="Helical" evidence="6">
    <location>
        <begin position="28"/>
        <end position="56"/>
    </location>
</feature>
<dbReference type="Gene3D" id="1.20.1250.20">
    <property type="entry name" value="MFS general substrate transporter like domains"/>
    <property type="match status" value="1"/>
</dbReference>